<accession>A0A1I6KN70</accession>
<proteinExistence type="predicted"/>
<dbReference type="RefSeq" id="WP_089814651.1">
    <property type="nucleotide sequence ID" value="NZ_FOZK01000001.1"/>
</dbReference>
<keyword evidence="1" id="KW-0812">Transmembrane</keyword>
<keyword evidence="1" id="KW-1133">Transmembrane helix</keyword>
<dbReference type="Pfam" id="PF26478">
    <property type="entry name" value="DUF8151"/>
    <property type="match status" value="1"/>
</dbReference>
<dbReference type="EMBL" id="FOZK01000001">
    <property type="protein sequence ID" value="SFR92631.1"/>
    <property type="molecule type" value="Genomic_DNA"/>
</dbReference>
<feature type="domain" description="DUF8151" evidence="2">
    <location>
        <begin position="1"/>
        <end position="77"/>
    </location>
</feature>
<reference evidence="3 4" key="1">
    <citation type="submission" date="2016-10" db="EMBL/GenBank/DDBJ databases">
        <authorList>
            <person name="de Groot N.N."/>
        </authorList>
    </citation>
    <scope>NUCLEOTIDE SEQUENCE [LARGE SCALE GENOMIC DNA]</scope>
    <source>
        <strain evidence="3 4">CGMCC 1.10457</strain>
    </source>
</reference>
<protein>
    <recommendedName>
        <fullName evidence="2">DUF8151 domain-containing protein</fullName>
    </recommendedName>
</protein>
<name>A0A1I6KN70_9EURY</name>
<keyword evidence="1" id="KW-0472">Membrane</keyword>
<dbReference type="Proteomes" id="UP000199062">
    <property type="component" value="Unassembled WGS sequence"/>
</dbReference>
<gene>
    <name evidence="3" type="ORF">SAMN05216559_1115</name>
</gene>
<keyword evidence="4" id="KW-1185">Reference proteome</keyword>
<organism evidence="3 4">
    <name type="scientific">Halomicrobium zhouii</name>
    <dbReference type="NCBI Taxonomy" id="767519"/>
    <lineage>
        <taxon>Archaea</taxon>
        <taxon>Methanobacteriati</taxon>
        <taxon>Methanobacteriota</taxon>
        <taxon>Stenosarchaea group</taxon>
        <taxon>Halobacteria</taxon>
        <taxon>Halobacteriales</taxon>
        <taxon>Haloarculaceae</taxon>
        <taxon>Halomicrobium</taxon>
    </lineage>
</organism>
<feature type="transmembrane region" description="Helical" evidence="1">
    <location>
        <begin position="47"/>
        <end position="66"/>
    </location>
</feature>
<evidence type="ECO:0000313" key="4">
    <source>
        <dbReference type="Proteomes" id="UP000199062"/>
    </source>
</evidence>
<dbReference type="InterPro" id="IPR058464">
    <property type="entry name" value="DUF8151"/>
</dbReference>
<evidence type="ECO:0000313" key="3">
    <source>
        <dbReference type="EMBL" id="SFR92631.1"/>
    </source>
</evidence>
<feature type="transmembrane region" description="Helical" evidence="1">
    <location>
        <begin position="12"/>
        <end position="32"/>
    </location>
</feature>
<evidence type="ECO:0000256" key="1">
    <source>
        <dbReference type="SAM" id="Phobius"/>
    </source>
</evidence>
<dbReference type="AlphaFoldDB" id="A0A1I6KN70"/>
<evidence type="ECO:0000259" key="2">
    <source>
        <dbReference type="Pfam" id="PF26478"/>
    </source>
</evidence>
<sequence>MPELSPESLVELFTVAVELVAMVLLSTLGLLAERAGFAALASGFEPVSLWLVGVGAVALYAGVYMIGYQRLLGRVLTTAA</sequence>